<evidence type="ECO:0000256" key="3">
    <source>
        <dbReference type="SAM" id="SignalP"/>
    </source>
</evidence>
<feature type="compositionally biased region" description="Acidic residues" evidence="2">
    <location>
        <begin position="80"/>
        <end position="99"/>
    </location>
</feature>
<feature type="signal peptide" evidence="3">
    <location>
        <begin position="1"/>
        <end position="19"/>
    </location>
</feature>
<keyword evidence="3" id="KW-0732">Signal</keyword>
<evidence type="ECO:0008006" key="6">
    <source>
        <dbReference type="Google" id="ProtNLM"/>
    </source>
</evidence>
<accession>A0ABS5QXG9</accession>
<feature type="coiled-coil region" evidence="1">
    <location>
        <begin position="23"/>
        <end position="50"/>
    </location>
</feature>
<dbReference type="EMBL" id="JAAMFL010000008">
    <property type="protein sequence ID" value="MBS9337811.1"/>
    <property type="molecule type" value="Genomic_DNA"/>
</dbReference>
<evidence type="ECO:0000313" key="4">
    <source>
        <dbReference type="EMBL" id="MBS9337811.1"/>
    </source>
</evidence>
<dbReference type="Proteomes" id="UP001519503">
    <property type="component" value="Unassembled WGS sequence"/>
</dbReference>
<sequence>MKASTKVLAGFLFAMGASAAYKLSKSEQDQENLKAKLNDVQSQLADMVDKASTAVQPYIEQAKASYVSSKEALSDSVVPSEDDNQEDIELEETDLDLNK</sequence>
<proteinExistence type="predicted"/>
<name>A0ABS5QXG9_9LACO</name>
<organism evidence="4 5">
    <name type="scientific">Fructobacillus parabroussonetiae</name>
    <dbReference type="NCBI Taxonomy" id="2713174"/>
    <lineage>
        <taxon>Bacteria</taxon>
        <taxon>Bacillati</taxon>
        <taxon>Bacillota</taxon>
        <taxon>Bacilli</taxon>
        <taxon>Lactobacillales</taxon>
        <taxon>Lactobacillaceae</taxon>
        <taxon>Fructobacillus</taxon>
    </lineage>
</organism>
<evidence type="ECO:0000256" key="1">
    <source>
        <dbReference type="SAM" id="Coils"/>
    </source>
</evidence>
<feature type="region of interest" description="Disordered" evidence="2">
    <location>
        <begin position="70"/>
        <end position="99"/>
    </location>
</feature>
<dbReference type="RefSeq" id="WP_213822084.1">
    <property type="nucleotide sequence ID" value="NZ_JAAMFL010000008.1"/>
</dbReference>
<keyword evidence="1" id="KW-0175">Coiled coil</keyword>
<comment type="caution">
    <text evidence="4">The sequence shown here is derived from an EMBL/GenBank/DDBJ whole genome shotgun (WGS) entry which is preliminary data.</text>
</comment>
<keyword evidence="5" id="KW-1185">Reference proteome</keyword>
<evidence type="ECO:0000313" key="5">
    <source>
        <dbReference type="Proteomes" id="UP001519503"/>
    </source>
</evidence>
<evidence type="ECO:0000256" key="2">
    <source>
        <dbReference type="SAM" id="MobiDB-lite"/>
    </source>
</evidence>
<gene>
    <name evidence="4" type="ORF">G6R30_04960</name>
</gene>
<protein>
    <recommendedName>
        <fullName evidence="6">YtxH domain-containing protein</fullName>
    </recommendedName>
</protein>
<reference evidence="4 5" key="1">
    <citation type="submission" date="2020-02" db="EMBL/GenBank/DDBJ databases">
        <title>Fructobacillus sp. isolated from paper mulberry of Taiwan.</title>
        <authorList>
            <person name="Lin S.-T."/>
        </authorList>
    </citation>
    <scope>NUCLEOTIDE SEQUENCE [LARGE SCALE GENOMIC DNA]</scope>
    <source>
        <strain evidence="4 5">S1-1</strain>
    </source>
</reference>
<feature type="chain" id="PRO_5045128755" description="YtxH domain-containing protein" evidence="3">
    <location>
        <begin position="20"/>
        <end position="99"/>
    </location>
</feature>